<evidence type="ECO:0000313" key="1">
    <source>
        <dbReference type="EMBL" id="MDN5071425.1"/>
    </source>
</evidence>
<proteinExistence type="predicted"/>
<dbReference type="Proteomes" id="UP001170288">
    <property type="component" value="Unassembled WGS sequence"/>
</dbReference>
<protein>
    <recommendedName>
        <fullName evidence="3">Resolvase HTH domain-containing protein</fullName>
    </recommendedName>
</protein>
<accession>A0AAW7Q124</accession>
<sequence>MATRKQHAKRMTAKRVKSTKEKIYNCIRGLISFDYIKKDGNWNVAKIAKDTRTSRTTVYKYLKEMK</sequence>
<evidence type="ECO:0008006" key="3">
    <source>
        <dbReference type="Google" id="ProtNLM"/>
    </source>
</evidence>
<dbReference type="EMBL" id="JAPZCX010000020">
    <property type="protein sequence ID" value="MDN5071425.1"/>
    <property type="molecule type" value="Genomic_DNA"/>
</dbReference>
<reference evidence="1" key="1">
    <citation type="submission" date="2022-12" db="EMBL/GenBank/DDBJ databases">
        <authorList>
            <person name="Uljanovas D."/>
        </authorList>
    </citation>
    <scope>NUCLEOTIDE SEQUENCE</scope>
    <source>
        <strain evidence="1">RCM69</strain>
    </source>
</reference>
<evidence type="ECO:0000313" key="2">
    <source>
        <dbReference type="Proteomes" id="UP001170288"/>
    </source>
</evidence>
<reference evidence="1" key="2">
    <citation type="journal article" date="2023" name="Microorganisms">
        <title>Genomic Characterization of Arcobacter butzleri Strains Isolated from Various Sources in Lithuania.</title>
        <authorList>
            <person name="Uljanovas D."/>
            <person name="Golz G."/>
            <person name="Fleischmann S."/>
            <person name="Kudirkiene E."/>
            <person name="Kasetiene N."/>
            <person name="Grineviciene A."/>
            <person name="Tamuleviciene E."/>
            <person name="Aksomaitiene J."/>
            <person name="Alter T."/>
            <person name="Malakauskas M."/>
        </authorList>
    </citation>
    <scope>NUCLEOTIDE SEQUENCE</scope>
    <source>
        <strain evidence="1">RCM69</strain>
    </source>
</reference>
<gene>
    <name evidence="1" type="ORF">O8C76_10375</name>
</gene>
<dbReference type="RefSeq" id="WP_237969708.1">
    <property type="nucleotide sequence ID" value="NZ_JAKKPV010000008.1"/>
</dbReference>
<dbReference type="AlphaFoldDB" id="A0AAW7Q124"/>
<organism evidence="1 2">
    <name type="scientific">Aliarcobacter butzleri</name>
    <dbReference type="NCBI Taxonomy" id="28197"/>
    <lineage>
        <taxon>Bacteria</taxon>
        <taxon>Pseudomonadati</taxon>
        <taxon>Campylobacterota</taxon>
        <taxon>Epsilonproteobacteria</taxon>
        <taxon>Campylobacterales</taxon>
        <taxon>Arcobacteraceae</taxon>
        <taxon>Aliarcobacter</taxon>
    </lineage>
</organism>
<name>A0AAW7Q124_9BACT</name>
<comment type="caution">
    <text evidence="1">The sequence shown here is derived from an EMBL/GenBank/DDBJ whole genome shotgun (WGS) entry which is preliminary data.</text>
</comment>